<keyword evidence="2" id="KW-0964">Secreted</keyword>
<dbReference type="SMART" id="SM00912">
    <property type="entry name" value="Haemagg_act"/>
    <property type="match status" value="1"/>
</dbReference>
<gene>
    <name evidence="5" type="ORF">BJG93_19960</name>
</gene>
<dbReference type="InterPro" id="IPR012334">
    <property type="entry name" value="Pectin_lyas_fold"/>
</dbReference>
<dbReference type="InterPro" id="IPR008638">
    <property type="entry name" value="FhaB/CdiA-like_TPS"/>
</dbReference>
<evidence type="ECO:0000259" key="4">
    <source>
        <dbReference type="PROSITE" id="PS50006"/>
    </source>
</evidence>
<dbReference type="Pfam" id="PF05860">
    <property type="entry name" value="TPS"/>
    <property type="match status" value="1"/>
</dbReference>
<reference evidence="5" key="1">
    <citation type="submission" date="2016-09" db="EMBL/GenBank/DDBJ databases">
        <title>The Complete Genome of Burkholderia sprentiae wsm5005.</title>
        <authorList>
            <person name="De Meyer S."/>
            <person name="Wang P."/>
            <person name="Terpolilli J."/>
        </authorList>
    </citation>
    <scope>NUCLEOTIDE SEQUENCE [LARGE SCALE GENOMIC DNA]</scope>
    <source>
        <strain evidence="5">WSM5005</strain>
    </source>
</reference>
<dbReference type="GO" id="GO:0005576">
    <property type="term" value="C:extracellular region"/>
    <property type="evidence" value="ECO:0007669"/>
    <property type="project" value="UniProtKB-SubCell"/>
</dbReference>
<keyword evidence="3" id="KW-0732">Signal</keyword>
<dbReference type="Proteomes" id="UP000179860">
    <property type="component" value="Chromosome 2"/>
</dbReference>
<evidence type="ECO:0000313" key="5">
    <source>
        <dbReference type="EMBL" id="APA89188.2"/>
    </source>
</evidence>
<dbReference type="Gene3D" id="2.160.20.10">
    <property type="entry name" value="Single-stranded right-handed beta-helix, Pectin lyase-like"/>
    <property type="match status" value="1"/>
</dbReference>
<evidence type="ECO:0000256" key="1">
    <source>
        <dbReference type="ARBA" id="ARBA00004613"/>
    </source>
</evidence>
<dbReference type="NCBIfam" id="TIGR01901">
    <property type="entry name" value="adhes_NPXG"/>
    <property type="match status" value="1"/>
</dbReference>
<feature type="domain" description="FHA" evidence="4">
    <location>
        <begin position="177"/>
        <end position="245"/>
    </location>
</feature>
<name>A0A1I9YSL2_9BURK</name>
<keyword evidence="6" id="KW-1185">Reference proteome</keyword>
<dbReference type="InterPro" id="IPR050909">
    <property type="entry name" value="Bact_Autotransporter_VF"/>
</dbReference>
<accession>A0A1I9YSL2</accession>
<reference evidence="5" key="2">
    <citation type="submission" date="2021-06" db="EMBL/GenBank/DDBJ databases">
        <authorList>
            <person name="Rogers T.H."/>
            <person name="Ramsay J.P."/>
            <person name="Wang P."/>
            <person name="Terpolilli J."/>
        </authorList>
    </citation>
    <scope>NUCLEOTIDE SEQUENCE</scope>
    <source>
        <strain evidence="5">WSM5005</strain>
    </source>
</reference>
<dbReference type="STRING" id="754502.BJG93_19960"/>
<sequence length="808" mass="81166">MSHSGLPRPARRALRPQQSRGHRGHIWLAIGISLTGLSLTPVAFAAGSLPQGGRYVAGAGTISGQGNGLVITQPGSTRGVIDWNSFSVGRNNSVMFDNGAGATLNRVTGGSPSAILGSLSATGSLYVINPQGIVVGRSGVISTGGRFVASTLDVCNCAFMTGSSALTLSGSSDASVINLGRISSSGGDVFLIARDAVVNHGTVAAPNGTAELAAGGQVLLQDSGSSRQVFVQTGSQGTVVNKGRIAAAQISLQAADGNVYALAGGGTRIRATGTASRDGHVWLLADSGRVEQIGKIAASNADGSGGTVDTQAAQLTFGQHAAVQAGQWNLSTPAFTIDDAAARALRRSLNAGTSVGVTTTGANGATGDLGVASNLRWSGPASLTLAAYRHVSLATGTTIGNTGAGNLTLRGDASGIDNGGSVTSDGTIDWSKSTGIVSALYDMNGSYNPGTIVANSAWTAAPYSGLVTQVTGYKLVNSVGDLQNIARDLGGAYALGKDLDASSTDTSFAFSSLGNATTPFSGQFDGMGHVIDRFTQFDQSSTEQPATGLFGTIGPTGVVRNVGMTNARVVTNIYFPSGIPLGILAGENQGLITYAYTTGERGSGAFEGAVLGGLVGRNVGLIERSWSSAFVGSAGLLGGLVGGNGGTIVQSYATGTVSGGNHGSGGGLVGANDGTISQSYATGLVYGPFSAGGLALSNTGLIEQSFASGEVRGPTFQGPDYGTYGGIVAFQGLPAGVPLASNVYWDKETTTRTKSSGYGAQLSASNGLTTAQMSNPASFDASWDFSETGTWVIPAGATHPVLRWQPSH</sequence>
<dbReference type="PANTHER" id="PTHR12338">
    <property type="entry name" value="AUTOTRANSPORTER"/>
    <property type="match status" value="1"/>
</dbReference>
<dbReference type="RefSeq" id="WP_034477990.1">
    <property type="nucleotide sequence ID" value="NZ_CP017562.2"/>
</dbReference>
<evidence type="ECO:0000256" key="2">
    <source>
        <dbReference type="ARBA" id="ARBA00022525"/>
    </source>
</evidence>
<evidence type="ECO:0000256" key="3">
    <source>
        <dbReference type="ARBA" id="ARBA00022729"/>
    </source>
</evidence>
<protein>
    <submittedName>
        <fullName evidence="5">Filamentous hemagglutinin N-terminal domain-containing protein</fullName>
    </submittedName>
</protein>
<proteinExistence type="predicted"/>
<evidence type="ECO:0000313" key="6">
    <source>
        <dbReference type="Proteomes" id="UP000179860"/>
    </source>
</evidence>
<dbReference type="InterPro" id="IPR000253">
    <property type="entry name" value="FHA_dom"/>
</dbReference>
<dbReference type="EMBL" id="CP017562">
    <property type="protein sequence ID" value="APA89188.2"/>
    <property type="molecule type" value="Genomic_DNA"/>
</dbReference>
<dbReference type="PANTHER" id="PTHR12338:SF8">
    <property type="entry name" value="HEME_HEMOPEXIN-BINDING PROTEIN"/>
    <property type="match status" value="1"/>
</dbReference>
<organism evidence="5 6">
    <name type="scientific">Paraburkholderia sprentiae WSM5005</name>
    <dbReference type="NCBI Taxonomy" id="754502"/>
    <lineage>
        <taxon>Bacteria</taxon>
        <taxon>Pseudomonadati</taxon>
        <taxon>Pseudomonadota</taxon>
        <taxon>Betaproteobacteria</taxon>
        <taxon>Burkholderiales</taxon>
        <taxon>Burkholderiaceae</taxon>
        <taxon>Paraburkholderia</taxon>
    </lineage>
</organism>
<dbReference type="PROSITE" id="PS50006">
    <property type="entry name" value="FHA_DOMAIN"/>
    <property type="match status" value="1"/>
</dbReference>
<dbReference type="InterPro" id="IPR011050">
    <property type="entry name" value="Pectin_lyase_fold/virulence"/>
</dbReference>
<dbReference type="KEGG" id="pspw:BJG93_19960"/>
<dbReference type="AlphaFoldDB" id="A0A1I9YSL2"/>
<comment type="subcellular location">
    <subcellularLocation>
        <location evidence="1">Secreted</location>
    </subcellularLocation>
</comment>
<dbReference type="OrthoDB" id="218680at2"/>
<dbReference type="Gene3D" id="2.160.20.110">
    <property type="match status" value="1"/>
</dbReference>
<dbReference type="SUPFAM" id="SSF51126">
    <property type="entry name" value="Pectin lyase-like"/>
    <property type="match status" value="1"/>
</dbReference>